<reference evidence="1 2" key="1">
    <citation type="journal article" date="2003" name="Proc. Natl. Acad. Sci. U.S.A.">
        <title>Complete genome sequence of the marine planctomycete Pirellula sp. strain 1.</title>
        <authorList>
            <person name="Gloeckner F.O."/>
            <person name="Kube M."/>
            <person name="Bauer M."/>
            <person name="Teeling H."/>
            <person name="Lombardot T."/>
            <person name="Ludwig W."/>
            <person name="Gade D."/>
            <person name="Beck A."/>
            <person name="Borzym K."/>
            <person name="Heitmann K."/>
            <person name="Rabus R."/>
            <person name="Schlesner H."/>
            <person name="Amann R."/>
            <person name="Reinhardt R."/>
        </authorList>
    </citation>
    <scope>NUCLEOTIDE SEQUENCE [LARGE SCALE GENOMIC DNA]</scope>
    <source>
        <strain evidence="2">DSM 10527 / NCIMB 13988 / SH1</strain>
    </source>
</reference>
<dbReference type="GO" id="GO:0004803">
    <property type="term" value="F:transposase activity"/>
    <property type="evidence" value="ECO:0007669"/>
    <property type="project" value="InterPro"/>
</dbReference>
<accession>Q7UYX1</accession>
<proteinExistence type="predicted"/>
<keyword evidence="2" id="KW-1185">Reference proteome</keyword>
<dbReference type="KEGG" id="rba:RB336"/>
<gene>
    <name evidence="1" type="ordered locus">RB336</name>
</gene>
<dbReference type="InterPro" id="IPR036515">
    <property type="entry name" value="Transposase_17_sf"/>
</dbReference>
<organism evidence="1 2">
    <name type="scientific">Rhodopirellula baltica (strain DSM 10527 / NCIMB 13988 / SH1)</name>
    <dbReference type="NCBI Taxonomy" id="243090"/>
    <lineage>
        <taxon>Bacteria</taxon>
        <taxon>Pseudomonadati</taxon>
        <taxon>Planctomycetota</taxon>
        <taxon>Planctomycetia</taxon>
        <taxon>Pirellulales</taxon>
        <taxon>Pirellulaceae</taxon>
        <taxon>Rhodopirellula</taxon>
    </lineage>
</organism>
<dbReference type="HOGENOM" id="CLU_1508800_0_0_0"/>
<dbReference type="GO" id="GO:0006313">
    <property type="term" value="P:DNA transposition"/>
    <property type="evidence" value="ECO:0007669"/>
    <property type="project" value="InterPro"/>
</dbReference>
<evidence type="ECO:0000313" key="2">
    <source>
        <dbReference type="Proteomes" id="UP000001025"/>
    </source>
</evidence>
<dbReference type="SUPFAM" id="SSF143422">
    <property type="entry name" value="Transposase IS200-like"/>
    <property type="match status" value="1"/>
</dbReference>
<dbReference type="EnsemblBacteria" id="CAD71520">
    <property type="protein sequence ID" value="CAD71520"/>
    <property type="gene ID" value="RB336"/>
</dbReference>
<evidence type="ECO:0008006" key="3">
    <source>
        <dbReference type="Google" id="ProtNLM"/>
    </source>
</evidence>
<protein>
    <recommendedName>
        <fullName evidence="3">Transposase IS200-like domain-containing protein</fullName>
    </recommendedName>
</protein>
<name>Q7UYX1_RHOBA</name>
<dbReference type="Gene3D" id="3.30.70.1290">
    <property type="entry name" value="Transposase IS200-like"/>
    <property type="match status" value="1"/>
</dbReference>
<dbReference type="eggNOG" id="COG1943">
    <property type="taxonomic scope" value="Bacteria"/>
</dbReference>
<dbReference type="EMBL" id="BX294133">
    <property type="protein sequence ID" value="CAD71520.1"/>
    <property type="molecule type" value="Genomic_DNA"/>
</dbReference>
<dbReference type="AlphaFoldDB" id="Q7UYX1"/>
<dbReference type="STRING" id="243090.RB336"/>
<dbReference type="PATRIC" id="fig|243090.15.peg.165"/>
<dbReference type="Proteomes" id="UP000001025">
    <property type="component" value="Chromosome"/>
</dbReference>
<evidence type="ECO:0000313" key="1">
    <source>
        <dbReference type="EMBL" id="CAD71520.1"/>
    </source>
</evidence>
<dbReference type="OrthoDB" id="274221at2"/>
<dbReference type="GO" id="GO:0003677">
    <property type="term" value="F:DNA binding"/>
    <property type="evidence" value="ECO:0007669"/>
    <property type="project" value="InterPro"/>
</dbReference>
<sequence>MRLQDDPIAFFLTWTCYGTWMPGDDRGWTKWHCGDQVPQPRLADWCRDKMVDSAVLLLPEQRTMIESVVREHCEKRCWCLHAVNCRTNHCHVVVTAPNYDGEQVRDQLKSWGKRRMKERERQLGVAEECVRDRWWTRKGSVRYLFDEDSLSAATTYASEAQDVGGSSANSL</sequence>
<dbReference type="InParanoid" id="Q7UYX1"/>